<sequence>MHPPRRNVRAKSGFKKAILGGCQEFTKAEFEELRHLLYKLLGDQATQTTDKASAAEAQIAMEPDNTVWLSGSIVDTPSQSDCDGPVSCPCKGTQCVPKCLSGTQGGALPERVRLRA</sequence>
<dbReference type="AlphaFoldDB" id="A0A6S7BAW2"/>
<reference evidence="1 2" key="1">
    <citation type="submission" date="2020-04" db="EMBL/GenBank/DDBJ databases">
        <authorList>
            <person name="De Canck E."/>
        </authorList>
    </citation>
    <scope>NUCLEOTIDE SEQUENCE [LARGE SCALE GENOMIC DNA]</scope>
    <source>
        <strain evidence="1 2">LMG 28138</strain>
    </source>
</reference>
<keyword evidence="2" id="KW-1185">Reference proteome</keyword>
<accession>A0A6S7BAW2</accession>
<organism evidence="1 2">
    <name type="scientific">Pararobbsia alpina</name>
    <dbReference type="NCBI Taxonomy" id="621374"/>
    <lineage>
        <taxon>Bacteria</taxon>
        <taxon>Pseudomonadati</taxon>
        <taxon>Pseudomonadota</taxon>
        <taxon>Betaproteobacteria</taxon>
        <taxon>Burkholderiales</taxon>
        <taxon>Burkholderiaceae</taxon>
        <taxon>Pararobbsia</taxon>
    </lineage>
</organism>
<proteinExistence type="predicted"/>
<gene>
    <name evidence="1" type="ORF">LMG28138_03596</name>
</gene>
<dbReference type="Proteomes" id="UP000494115">
    <property type="component" value="Unassembled WGS sequence"/>
</dbReference>
<evidence type="ECO:0000313" key="1">
    <source>
        <dbReference type="EMBL" id="CAB3793875.1"/>
    </source>
</evidence>
<protein>
    <submittedName>
        <fullName evidence="1">Uncharacterized protein</fullName>
    </submittedName>
</protein>
<name>A0A6S7BAW2_9BURK</name>
<evidence type="ECO:0000313" key="2">
    <source>
        <dbReference type="Proteomes" id="UP000494115"/>
    </source>
</evidence>
<dbReference type="EMBL" id="CADIKM010000018">
    <property type="protein sequence ID" value="CAB3793875.1"/>
    <property type="molecule type" value="Genomic_DNA"/>
</dbReference>